<gene>
    <name evidence="1" type="ORF">CLEI1391_LOCUS5616</name>
</gene>
<protein>
    <recommendedName>
        <fullName evidence="2">Protein kinase domain-containing protein</fullName>
    </recommendedName>
</protein>
<dbReference type="InterPro" id="IPR011009">
    <property type="entry name" value="Kinase-like_dom_sf"/>
</dbReference>
<sequence>MVKVIILREGQAPTIVYPATTLELLSYVREDFGPGKLVDGDSAVVLSGYSLKEDQELTWRPPAAAAAQPQPVDTSGHLVTQMLNDMPPIVHLPKSAAELKTLLLSTGPSHLRIPIPITAHNSLQSQLDSSRFQLLRAVDGYHDASAAFAALITKPPRDHGTEMTTTCAMSSFLGNTFDILSALSGITLSPTVILNRTERGAGSLSGAVPGQSRPDTLVVHAHSTVMIGEDKDNGKLQDAICDLQGYVKGGLGAVQYGTIPGIIAYAAAGVQLQFCFISKAGEVSSVGHALDLSSATGRLDAVCAIIQCYRIMATMSECLPPIEMRVTLWKVVERGPGTVMLTPSGASKAISNFKNHARATGASEAVLKGAYRAASQAAAKQRQEGKQPFLVYASSGPSFGRQYTVCTTPLGYHRTVSTEQDARHVAWACVQAASVLHAADIVHTDFRLQNVVWLADDHCMVIDLELCRSATAPLPSNFSQLHDWTDHTLEVEGGESYFRAASDLYQIGVMLQRLLQQSWSQHAHAFVAMLISKQLPASQGAQALTAEAAMCHEWFKGMQGKHG</sequence>
<dbReference type="EMBL" id="HBFB01009871">
    <property type="protein sequence ID" value="CAD8673063.1"/>
    <property type="molecule type" value="Transcribed_RNA"/>
</dbReference>
<name>A0A7S0RBV2_9CHLO</name>
<dbReference type="AlphaFoldDB" id="A0A7S0RBV2"/>
<dbReference type="Gene3D" id="1.10.510.10">
    <property type="entry name" value="Transferase(Phosphotransferase) domain 1"/>
    <property type="match status" value="1"/>
</dbReference>
<accession>A0A7S0RBV2</accession>
<dbReference type="SUPFAM" id="SSF56112">
    <property type="entry name" value="Protein kinase-like (PK-like)"/>
    <property type="match status" value="1"/>
</dbReference>
<organism evidence="1">
    <name type="scientific">Chlamydomonas leiostraca</name>
    <dbReference type="NCBI Taxonomy" id="1034604"/>
    <lineage>
        <taxon>Eukaryota</taxon>
        <taxon>Viridiplantae</taxon>
        <taxon>Chlorophyta</taxon>
        <taxon>core chlorophytes</taxon>
        <taxon>Chlorophyceae</taxon>
        <taxon>CS clade</taxon>
        <taxon>Chlamydomonadales</taxon>
        <taxon>Chlamydomonadaceae</taxon>
        <taxon>Chlamydomonas</taxon>
    </lineage>
</organism>
<proteinExistence type="predicted"/>
<evidence type="ECO:0000313" key="1">
    <source>
        <dbReference type="EMBL" id="CAD8673063.1"/>
    </source>
</evidence>
<reference evidence="1" key="1">
    <citation type="submission" date="2021-01" db="EMBL/GenBank/DDBJ databases">
        <authorList>
            <person name="Corre E."/>
            <person name="Pelletier E."/>
            <person name="Niang G."/>
            <person name="Scheremetjew M."/>
            <person name="Finn R."/>
            <person name="Kale V."/>
            <person name="Holt S."/>
            <person name="Cochrane G."/>
            <person name="Meng A."/>
            <person name="Brown T."/>
            <person name="Cohen L."/>
        </authorList>
    </citation>
    <scope>NUCLEOTIDE SEQUENCE</scope>
    <source>
        <strain evidence="1">SAG 11-49</strain>
    </source>
</reference>
<evidence type="ECO:0008006" key="2">
    <source>
        <dbReference type="Google" id="ProtNLM"/>
    </source>
</evidence>